<dbReference type="InterPro" id="IPR035906">
    <property type="entry name" value="MetI-like_sf"/>
</dbReference>
<dbReference type="CDD" id="cd06261">
    <property type="entry name" value="TM_PBP2"/>
    <property type="match status" value="2"/>
</dbReference>
<proteinExistence type="inferred from homology"/>
<feature type="transmembrane region" description="Helical" evidence="8">
    <location>
        <begin position="575"/>
        <end position="595"/>
    </location>
</feature>
<feature type="transmembrane region" description="Helical" evidence="8">
    <location>
        <begin position="284"/>
        <end position="308"/>
    </location>
</feature>
<dbReference type="PANTHER" id="PTHR43357">
    <property type="entry name" value="INNER MEMBRANE ABC TRANSPORTER PERMEASE PROTEIN YDCV"/>
    <property type="match status" value="1"/>
</dbReference>
<evidence type="ECO:0000259" key="9">
    <source>
        <dbReference type="PROSITE" id="PS50928"/>
    </source>
</evidence>
<feature type="domain" description="ABC transmembrane type-1" evidence="9">
    <location>
        <begin position="97"/>
        <end position="304"/>
    </location>
</feature>
<name>A0A843YK10_9RHOB</name>
<feature type="transmembrane region" description="Helical" evidence="8">
    <location>
        <begin position="470"/>
        <end position="490"/>
    </location>
</feature>
<dbReference type="PANTHER" id="PTHR43357:SF4">
    <property type="entry name" value="INNER MEMBRANE ABC TRANSPORTER PERMEASE PROTEIN YDCV"/>
    <property type="match status" value="1"/>
</dbReference>
<comment type="subcellular location">
    <subcellularLocation>
        <location evidence="1">Cell inner membrane</location>
        <topology evidence="1">Multi-pass membrane protein</topology>
    </subcellularLocation>
    <subcellularLocation>
        <location evidence="8">Cell membrane</location>
        <topology evidence="8">Multi-pass membrane protein</topology>
    </subcellularLocation>
</comment>
<keyword evidence="7 8" id="KW-0472">Membrane</keyword>
<organism evidence="10 11">
    <name type="scientific">Tritonibacter litoralis</name>
    <dbReference type="NCBI Taxonomy" id="2662264"/>
    <lineage>
        <taxon>Bacteria</taxon>
        <taxon>Pseudomonadati</taxon>
        <taxon>Pseudomonadota</taxon>
        <taxon>Alphaproteobacteria</taxon>
        <taxon>Rhodobacterales</taxon>
        <taxon>Paracoccaceae</taxon>
        <taxon>Tritonibacter</taxon>
    </lineage>
</organism>
<dbReference type="GO" id="GO:0005886">
    <property type="term" value="C:plasma membrane"/>
    <property type="evidence" value="ECO:0007669"/>
    <property type="project" value="UniProtKB-SubCell"/>
</dbReference>
<evidence type="ECO:0000256" key="8">
    <source>
        <dbReference type="RuleBase" id="RU363032"/>
    </source>
</evidence>
<evidence type="ECO:0000256" key="5">
    <source>
        <dbReference type="ARBA" id="ARBA00022692"/>
    </source>
</evidence>
<dbReference type="EMBL" id="WIBF01000012">
    <property type="protein sequence ID" value="MQQ10158.1"/>
    <property type="molecule type" value="Genomic_DNA"/>
</dbReference>
<feature type="transmembrane region" description="Helical" evidence="8">
    <location>
        <begin position="135"/>
        <end position="155"/>
    </location>
</feature>
<dbReference type="GO" id="GO:0055085">
    <property type="term" value="P:transmembrane transport"/>
    <property type="evidence" value="ECO:0007669"/>
    <property type="project" value="InterPro"/>
</dbReference>
<feature type="transmembrane region" description="Helical" evidence="8">
    <location>
        <begin position="443"/>
        <end position="464"/>
    </location>
</feature>
<feature type="transmembrane region" description="Helical" evidence="8">
    <location>
        <begin position="183"/>
        <end position="206"/>
    </location>
</feature>
<feature type="transmembrane region" description="Helical" evidence="8">
    <location>
        <begin position="329"/>
        <end position="357"/>
    </location>
</feature>
<keyword evidence="5 8" id="KW-0812">Transmembrane</keyword>
<evidence type="ECO:0000313" key="11">
    <source>
        <dbReference type="Proteomes" id="UP000444174"/>
    </source>
</evidence>
<evidence type="ECO:0000256" key="7">
    <source>
        <dbReference type="ARBA" id="ARBA00023136"/>
    </source>
</evidence>
<sequence length="609" mass="65936">MIAADPSQSPQAASAFQKLRHRLVVASTEPTLFVGLLLLMVFLWLIAMPLLTIFADIFTVQIGDEPRTGGTVGDWTFYYLERAFASRMSQLIFLQPLWNTLKIALTSMVLALVIGSILSWLLVRTDLMGRGWLSTALVIPFMLPAWTFALAWTTLFKNATIGGQPGWVEGMGYQLPDWVSYGAFPTIIIMTLNYIPFVILLVGNALRRLDSQLEDAGRMLGASQSTVALRIVFPLMRPAVMSAALLMFADAIGEFSVPYVLGLPVQFETLATSLYRAIGTQQTGMAAVFAGVIMVIGIVTLTIDTWMMREARRFAIIGGKGAMGRRQSLGLLQLPAFALAGMMFAIAVIIPLGALALSTVMHLPGRFELSNFTLDYWIGTNLDTIALRNGILLSSEFWSAAWNSVRIVGSASLCAGLLGLLTGYIVVRAPMRGVSSLLRQITFFPYLVPGIAFAAAFLTLFAVPHGPIPALYGTPWILLLALIADQMPFASRAGISAMTQLGHDVEDSARIAGAGWLRRMRSIVMPIQKGALVTAILMPFISGIKGVSLFIILAVPATDVLTTFSIRLIDYNYTQAANAVVLMITMIALVGTLVINRITGTGLAQGLES</sequence>
<dbReference type="InterPro" id="IPR000515">
    <property type="entry name" value="MetI-like"/>
</dbReference>
<keyword evidence="2 8" id="KW-0813">Transport</keyword>
<comment type="caution">
    <text evidence="10">The sequence shown here is derived from an EMBL/GenBank/DDBJ whole genome shotgun (WGS) entry which is preliminary data.</text>
</comment>
<evidence type="ECO:0000256" key="1">
    <source>
        <dbReference type="ARBA" id="ARBA00004429"/>
    </source>
</evidence>
<keyword evidence="6 8" id="KW-1133">Transmembrane helix</keyword>
<evidence type="ECO:0000256" key="6">
    <source>
        <dbReference type="ARBA" id="ARBA00022989"/>
    </source>
</evidence>
<feature type="transmembrane region" description="Helical" evidence="8">
    <location>
        <begin position="32"/>
        <end position="55"/>
    </location>
</feature>
<evidence type="ECO:0000256" key="2">
    <source>
        <dbReference type="ARBA" id="ARBA00022448"/>
    </source>
</evidence>
<accession>A0A843YK10</accession>
<feature type="transmembrane region" description="Helical" evidence="8">
    <location>
        <begin position="103"/>
        <end position="123"/>
    </location>
</feature>
<evidence type="ECO:0000256" key="3">
    <source>
        <dbReference type="ARBA" id="ARBA00022475"/>
    </source>
</evidence>
<feature type="domain" description="ABC transmembrane type-1" evidence="9">
    <location>
        <begin position="401"/>
        <end position="595"/>
    </location>
</feature>
<protein>
    <submittedName>
        <fullName evidence="10">ABC transporter permease subunit</fullName>
    </submittedName>
</protein>
<gene>
    <name evidence="10" type="ORF">GFB49_16945</name>
</gene>
<keyword evidence="3" id="KW-1003">Cell membrane</keyword>
<feature type="transmembrane region" description="Helical" evidence="8">
    <location>
        <begin position="530"/>
        <end position="555"/>
    </location>
</feature>
<evidence type="ECO:0000313" key="10">
    <source>
        <dbReference type="EMBL" id="MQQ10158.1"/>
    </source>
</evidence>
<reference evidence="10 11" key="1">
    <citation type="submission" date="2019-10" db="EMBL/GenBank/DDBJ databases">
        <title>Epibacterium sp. nov., isolated from seawater.</title>
        <authorList>
            <person name="Zhang X."/>
            <person name="Li N."/>
        </authorList>
    </citation>
    <scope>NUCLEOTIDE SEQUENCE [LARGE SCALE GENOMIC DNA]</scope>
    <source>
        <strain evidence="10 11">SM1979</strain>
    </source>
</reference>
<keyword evidence="11" id="KW-1185">Reference proteome</keyword>
<keyword evidence="4" id="KW-0997">Cell inner membrane</keyword>
<evidence type="ECO:0000256" key="4">
    <source>
        <dbReference type="ARBA" id="ARBA00022519"/>
    </source>
</evidence>
<dbReference type="SUPFAM" id="SSF161098">
    <property type="entry name" value="MetI-like"/>
    <property type="match status" value="2"/>
</dbReference>
<feature type="transmembrane region" description="Helical" evidence="8">
    <location>
        <begin position="407"/>
        <end position="431"/>
    </location>
</feature>
<dbReference type="RefSeq" id="WP_153217133.1">
    <property type="nucleotide sequence ID" value="NZ_WIBF01000012.1"/>
</dbReference>
<dbReference type="Proteomes" id="UP000444174">
    <property type="component" value="Unassembled WGS sequence"/>
</dbReference>
<feature type="transmembrane region" description="Helical" evidence="8">
    <location>
        <begin position="227"/>
        <end position="249"/>
    </location>
</feature>
<dbReference type="PROSITE" id="PS50928">
    <property type="entry name" value="ABC_TM1"/>
    <property type="match status" value="2"/>
</dbReference>
<comment type="similarity">
    <text evidence="8">Belongs to the binding-protein-dependent transport system permease family.</text>
</comment>
<dbReference type="Pfam" id="PF00528">
    <property type="entry name" value="BPD_transp_1"/>
    <property type="match status" value="2"/>
</dbReference>
<dbReference type="AlphaFoldDB" id="A0A843YK10"/>
<dbReference type="Gene3D" id="1.10.3720.10">
    <property type="entry name" value="MetI-like"/>
    <property type="match status" value="2"/>
</dbReference>